<dbReference type="RefSeq" id="WP_143554915.1">
    <property type="nucleotide sequence ID" value="NZ_VJWA01000001.1"/>
</dbReference>
<proteinExistence type="predicted"/>
<sequence length="104" mass="10964">MTDAINTTTQQLQALAGSPASSQRPSKENGGSWYEAMANAWGQTLDNQANTISTMSDSLGEGMDSPSQITKLTAESMRMGFMSNASHSSLDSVGKALETMARKG</sequence>
<organism evidence="2 3">
    <name type="scientific">Glacieibacterium frigidum</name>
    <dbReference type="NCBI Taxonomy" id="2593303"/>
    <lineage>
        <taxon>Bacteria</taxon>
        <taxon>Pseudomonadati</taxon>
        <taxon>Pseudomonadota</taxon>
        <taxon>Alphaproteobacteria</taxon>
        <taxon>Sphingomonadales</taxon>
        <taxon>Sphingosinicellaceae</taxon>
        <taxon>Glacieibacterium</taxon>
    </lineage>
</organism>
<protein>
    <submittedName>
        <fullName evidence="2">Uncharacterized protein</fullName>
    </submittedName>
</protein>
<comment type="caution">
    <text evidence="2">The sequence shown here is derived from an EMBL/GenBank/DDBJ whole genome shotgun (WGS) entry which is preliminary data.</text>
</comment>
<dbReference type="EMBL" id="VJWA01000001">
    <property type="protein sequence ID" value="TRW17370.1"/>
    <property type="molecule type" value="Genomic_DNA"/>
</dbReference>
<feature type="compositionally biased region" description="Polar residues" evidence="1">
    <location>
        <begin position="1"/>
        <end position="24"/>
    </location>
</feature>
<keyword evidence="3" id="KW-1185">Reference proteome</keyword>
<reference evidence="2 3" key="1">
    <citation type="submission" date="2019-07" db="EMBL/GenBank/DDBJ databases">
        <title>Novel species isolated from glacier.</title>
        <authorList>
            <person name="Liu Q."/>
            <person name="Xin Y.-H."/>
        </authorList>
    </citation>
    <scope>NUCLEOTIDE SEQUENCE [LARGE SCALE GENOMIC DNA]</scope>
    <source>
        <strain evidence="2 3">LB1R16</strain>
    </source>
</reference>
<dbReference type="Proteomes" id="UP000317894">
    <property type="component" value="Unassembled WGS sequence"/>
</dbReference>
<evidence type="ECO:0000313" key="3">
    <source>
        <dbReference type="Proteomes" id="UP000317894"/>
    </source>
</evidence>
<dbReference type="OrthoDB" id="5957911at2"/>
<dbReference type="AlphaFoldDB" id="A0A552UGM3"/>
<gene>
    <name evidence="2" type="ORF">FMM06_04130</name>
</gene>
<name>A0A552UGM3_9SPHN</name>
<evidence type="ECO:0000256" key="1">
    <source>
        <dbReference type="SAM" id="MobiDB-lite"/>
    </source>
</evidence>
<feature type="region of interest" description="Disordered" evidence="1">
    <location>
        <begin position="1"/>
        <end position="32"/>
    </location>
</feature>
<accession>A0A552UGM3</accession>
<evidence type="ECO:0000313" key="2">
    <source>
        <dbReference type="EMBL" id="TRW17370.1"/>
    </source>
</evidence>